<accession>A0A9Q3JB34</accession>
<keyword evidence="2" id="KW-1185">Reference proteome</keyword>
<dbReference type="AlphaFoldDB" id="A0A9Q3JB34"/>
<proteinExistence type="predicted"/>
<dbReference type="EMBL" id="AVOT02066978">
    <property type="protein sequence ID" value="MBW0558654.1"/>
    <property type="molecule type" value="Genomic_DNA"/>
</dbReference>
<sequence>MLRWQTAIQEYKGDMTIAHKSGNIHNNADDLNRWALANTPKNPAWVPQGENYIKGICVTDIGTEFFDKVKESYKMEKSCHILCQVLMKDYKDPSLSFKLHEIWKKAYD</sequence>
<evidence type="ECO:0000313" key="1">
    <source>
        <dbReference type="EMBL" id="MBW0558654.1"/>
    </source>
</evidence>
<protein>
    <submittedName>
        <fullName evidence="1">Uncharacterized protein</fullName>
    </submittedName>
</protein>
<dbReference type="Proteomes" id="UP000765509">
    <property type="component" value="Unassembled WGS sequence"/>
</dbReference>
<evidence type="ECO:0000313" key="2">
    <source>
        <dbReference type="Proteomes" id="UP000765509"/>
    </source>
</evidence>
<organism evidence="1 2">
    <name type="scientific">Austropuccinia psidii MF-1</name>
    <dbReference type="NCBI Taxonomy" id="1389203"/>
    <lineage>
        <taxon>Eukaryota</taxon>
        <taxon>Fungi</taxon>
        <taxon>Dikarya</taxon>
        <taxon>Basidiomycota</taxon>
        <taxon>Pucciniomycotina</taxon>
        <taxon>Pucciniomycetes</taxon>
        <taxon>Pucciniales</taxon>
        <taxon>Sphaerophragmiaceae</taxon>
        <taxon>Austropuccinia</taxon>
    </lineage>
</organism>
<name>A0A9Q3JB34_9BASI</name>
<comment type="caution">
    <text evidence="1">The sequence shown here is derived from an EMBL/GenBank/DDBJ whole genome shotgun (WGS) entry which is preliminary data.</text>
</comment>
<gene>
    <name evidence="1" type="ORF">O181_098369</name>
</gene>
<reference evidence="1" key="1">
    <citation type="submission" date="2021-03" db="EMBL/GenBank/DDBJ databases">
        <title>Draft genome sequence of rust myrtle Austropuccinia psidii MF-1, a brazilian biotype.</title>
        <authorList>
            <person name="Quecine M.C."/>
            <person name="Pachon D.M.R."/>
            <person name="Bonatelli M.L."/>
            <person name="Correr F.H."/>
            <person name="Franceschini L.M."/>
            <person name="Leite T.F."/>
            <person name="Margarido G.R.A."/>
            <person name="Almeida C.A."/>
            <person name="Ferrarezi J.A."/>
            <person name="Labate C.A."/>
        </authorList>
    </citation>
    <scope>NUCLEOTIDE SEQUENCE</scope>
    <source>
        <strain evidence="1">MF-1</strain>
    </source>
</reference>